<dbReference type="Proteomes" id="UP001066276">
    <property type="component" value="Chromosome 2_2"/>
</dbReference>
<feature type="region of interest" description="Disordered" evidence="1">
    <location>
        <begin position="40"/>
        <end position="70"/>
    </location>
</feature>
<accession>A0AAV7URV5</accession>
<keyword evidence="3" id="KW-1185">Reference proteome</keyword>
<dbReference type="AlphaFoldDB" id="A0AAV7URV5"/>
<name>A0AAV7URV5_PLEWA</name>
<organism evidence="2 3">
    <name type="scientific">Pleurodeles waltl</name>
    <name type="common">Iberian ribbed newt</name>
    <dbReference type="NCBI Taxonomy" id="8319"/>
    <lineage>
        <taxon>Eukaryota</taxon>
        <taxon>Metazoa</taxon>
        <taxon>Chordata</taxon>
        <taxon>Craniata</taxon>
        <taxon>Vertebrata</taxon>
        <taxon>Euteleostomi</taxon>
        <taxon>Amphibia</taxon>
        <taxon>Batrachia</taxon>
        <taxon>Caudata</taxon>
        <taxon>Salamandroidea</taxon>
        <taxon>Salamandridae</taxon>
        <taxon>Pleurodelinae</taxon>
        <taxon>Pleurodeles</taxon>
    </lineage>
</organism>
<evidence type="ECO:0000256" key="1">
    <source>
        <dbReference type="SAM" id="MobiDB-lite"/>
    </source>
</evidence>
<proteinExistence type="predicted"/>
<protein>
    <recommendedName>
        <fullName evidence="4">Secreted protein</fullName>
    </recommendedName>
</protein>
<comment type="caution">
    <text evidence="2">The sequence shown here is derived from an EMBL/GenBank/DDBJ whole genome shotgun (WGS) entry which is preliminary data.</text>
</comment>
<evidence type="ECO:0008006" key="4">
    <source>
        <dbReference type="Google" id="ProtNLM"/>
    </source>
</evidence>
<reference evidence="2" key="1">
    <citation type="journal article" date="2022" name="bioRxiv">
        <title>Sequencing and chromosome-scale assembly of the giantPleurodeles waltlgenome.</title>
        <authorList>
            <person name="Brown T."/>
            <person name="Elewa A."/>
            <person name="Iarovenko S."/>
            <person name="Subramanian E."/>
            <person name="Araus A.J."/>
            <person name="Petzold A."/>
            <person name="Susuki M."/>
            <person name="Suzuki K.-i.T."/>
            <person name="Hayashi T."/>
            <person name="Toyoda A."/>
            <person name="Oliveira C."/>
            <person name="Osipova E."/>
            <person name="Leigh N.D."/>
            <person name="Simon A."/>
            <person name="Yun M.H."/>
        </authorList>
    </citation>
    <scope>NUCLEOTIDE SEQUENCE</scope>
    <source>
        <strain evidence="2">20211129_DDA</strain>
        <tissue evidence="2">Liver</tissue>
    </source>
</reference>
<evidence type="ECO:0000313" key="2">
    <source>
        <dbReference type="EMBL" id="KAJ1190689.1"/>
    </source>
</evidence>
<gene>
    <name evidence="2" type="ORF">NDU88_000011</name>
</gene>
<sequence>MAAALAWFDFPFSVRFQFLPLIADTGVFLNSAHLPTTYKPPERAVPLSSGTRPRVGVTAGPQEVSRRPTDQLTVTNSLRPVSDLLALIVCY</sequence>
<evidence type="ECO:0000313" key="3">
    <source>
        <dbReference type="Proteomes" id="UP001066276"/>
    </source>
</evidence>
<dbReference type="EMBL" id="JANPWB010000004">
    <property type="protein sequence ID" value="KAJ1190689.1"/>
    <property type="molecule type" value="Genomic_DNA"/>
</dbReference>